<comment type="caution">
    <text evidence="1">The sequence shown here is derived from an EMBL/GenBank/DDBJ whole genome shotgun (WGS) entry which is preliminary data.</text>
</comment>
<evidence type="ECO:0000313" key="1">
    <source>
        <dbReference type="EMBL" id="MDR7084588.1"/>
    </source>
</evidence>
<reference evidence="1 2" key="1">
    <citation type="submission" date="2023-07" db="EMBL/GenBank/DDBJ databases">
        <title>Sorghum-associated microbial communities from plants grown in Nebraska, USA.</title>
        <authorList>
            <person name="Schachtman D."/>
        </authorList>
    </citation>
    <scope>NUCLEOTIDE SEQUENCE [LARGE SCALE GENOMIC DNA]</scope>
    <source>
        <strain evidence="1 2">BE167</strain>
    </source>
</reference>
<evidence type="ECO:0000313" key="2">
    <source>
        <dbReference type="Proteomes" id="UP001252243"/>
    </source>
</evidence>
<protein>
    <submittedName>
        <fullName evidence="1">Uncharacterized protein</fullName>
    </submittedName>
</protein>
<organism evidence="1 2">
    <name type="scientific">Arthrobacter ginsengisoli</name>
    <dbReference type="NCBI Taxonomy" id="1356565"/>
    <lineage>
        <taxon>Bacteria</taxon>
        <taxon>Bacillati</taxon>
        <taxon>Actinomycetota</taxon>
        <taxon>Actinomycetes</taxon>
        <taxon>Micrococcales</taxon>
        <taxon>Micrococcaceae</taxon>
        <taxon>Arthrobacter</taxon>
    </lineage>
</organism>
<proteinExistence type="predicted"/>
<sequence length="77" mass="8794">MALALRKVALRQHLHPTLWARFLFGPASRGDYTAPVVHKHDDFEQASEVDLSGFEVETDAQGHHYAVRREDLPKEEV</sequence>
<gene>
    <name evidence="1" type="ORF">J2X01_003899</name>
</gene>
<dbReference type="EMBL" id="JAVDVQ010000026">
    <property type="protein sequence ID" value="MDR7084588.1"/>
    <property type="molecule type" value="Genomic_DNA"/>
</dbReference>
<accession>A0ABU1UHB6</accession>
<dbReference type="RefSeq" id="WP_310061225.1">
    <property type="nucleotide sequence ID" value="NZ_JAVDVQ010000026.1"/>
</dbReference>
<keyword evidence="2" id="KW-1185">Reference proteome</keyword>
<dbReference type="Proteomes" id="UP001252243">
    <property type="component" value="Unassembled WGS sequence"/>
</dbReference>
<name>A0ABU1UHB6_9MICC</name>